<feature type="transmembrane region" description="Helical" evidence="19">
    <location>
        <begin position="234"/>
        <end position="255"/>
    </location>
</feature>
<evidence type="ECO:0000256" key="6">
    <source>
        <dbReference type="ARBA" id="ARBA00022679"/>
    </source>
</evidence>
<comment type="catalytic activity">
    <reaction evidence="16">
        <text>L-threonyl-[protein] + ATP = O-phospho-L-threonyl-[protein] + ADP + H(+)</text>
        <dbReference type="Rhea" id="RHEA:46608"/>
        <dbReference type="Rhea" id="RHEA-COMP:11060"/>
        <dbReference type="Rhea" id="RHEA-COMP:11605"/>
        <dbReference type="ChEBI" id="CHEBI:15378"/>
        <dbReference type="ChEBI" id="CHEBI:30013"/>
        <dbReference type="ChEBI" id="CHEBI:30616"/>
        <dbReference type="ChEBI" id="CHEBI:61977"/>
        <dbReference type="ChEBI" id="CHEBI:456216"/>
        <dbReference type="EC" id="2.7.11.1"/>
    </reaction>
</comment>
<dbReference type="CDD" id="cd14066">
    <property type="entry name" value="STKc_IRAK"/>
    <property type="match status" value="1"/>
</dbReference>
<evidence type="ECO:0000259" key="21">
    <source>
        <dbReference type="PROSITE" id="PS50011"/>
    </source>
</evidence>
<evidence type="ECO:0000256" key="18">
    <source>
        <dbReference type="PROSITE-ProRule" id="PRU10141"/>
    </source>
</evidence>
<dbReference type="EC" id="2.7.11.1" evidence="3"/>
<feature type="binding site" evidence="18">
    <location>
        <position position="328"/>
    </location>
    <ligand>
        <name>ATP</name>
        <dbReference type="ChEBI" id="CHEBI:30616"/>
    </ligand>
</feature>
<comment type="subcellular location">
    <subcellularLocation>
        <location evidence="1">Cell membrane</location>
        <topology evidence="1">Single-pass membrane protein</topology>
    </subcellularLocation>
    <subcellularLocation>
        <location evidence="2">Membrane</location>
        <topology evidence="2">Single-pass type I membrane protein</topology>
    </subcellularLocation>
</comment>
<dbReference type="PROSITE" id="PS51257">
    <property type="entry name" value="PROKAR_LIPOPROTEIN"/>
    <property type="match status" value="1"/>
</dbReference>
<feature type="signal peptide" evidence="20">
    <location>
        <begin position="1"/>
        <end position="26"/>
    </location>
</feature>
<evidence type="ECO:0000256" key="9">
    <source>
        <dbReference type="ARBA" id="ARBA00022741"/>
    </source>
</evidence>
<dbReference type="EMBL" id="BTGU01000020">
    <property type="protein sequence ID" value="GMN45535.1"/>
    <property type="molecule type" value="Genomic_DNA"/>
</dbReference>
<dbReference type="InterPro" id="IPR043891">
    <property type="entry name" value="SPARK"/>
</dbReference>
<evidence type="ECO:0000256" key="11">
    <source>
        <dbReference type="ARBA" id="ARBA00022840"/>
    </source>
</evidence>
<evidence type="ECO:0000256" key="2">
    <source>
        <dbReference type="ARBA" id="ARBA00004479"/>
    </source>
</evidence>
<evidence type="ECO:0000256" key="14">
    <source>
        <dbReference type="ARBA" id="ARBA00023170"/>
    </source>
</evidence>
<keyword evidence="6" id="KW-0808">Transferase</keyword>
<keyword evidence="12 19" id="KW-1133">Transmembrane helix</keyword>
<keyword evidence="7 19" id="KW-0812">Transmembrane</keyword>
<keyword evidence="23" id="KW-1185">Reference proteome</keyword>
<dbReference type="Proteomes" id="UP001187192">
    <property type="component" value="Unassembled WGS sequence"/>
</dbReference>
<dbReference type="PANTHER" id="PTHR47989">
    <property type="entry name" value="OS01G0750732 PROTEIN"/>
    <property type="match status" value="1"/>
</dbReference>
<evidence type="ECO:0000256" key="4">
    <source>
        <dbReference type="ARBA" id="ARBA00022475"/>
    </source>
</evidence>
<keyword evidence="8 20" id="KW-0732">Signal</keyword>
<evidence type="ECO:0000313" key="22">
    <source>
        <dbReference type="EMBL" id="GMN45535.1"/>
    </source>
</evidence>
<dbReference type="PROSITE" id="PS00107">
    <property type="entry name" value="PROTEIN_KINASE_ATP"/>
    <property type="match status" value="1"/>
</dbReference>
<accession>A0AA88D5V6</accession>
<protein>
    <recommendedName>
        <fullName evidence="3">non-specific serine/threonine protein kinase</fullName>
        <ecNumber evidence="3">2.7.11.1</ecNumber>
    </recommendedName>
</protein>
<dbReference type="InterPro" id="IPR008271">
    <property type="entry name" value="Ser/Thr_kinase_AS"/>
</dbReference>
<dbReference type="GO" id="GO:0005524">
    <property type="term" value="F:ATP binding"/>
    <property type="evidence" value="ECO:0007669"/>
    <property type="project" value="UniProtKB-UniRule"/>
</dbReference>
<evidence type="ECO:0000256" key="3">
    <source>
        <dbReference type="ARBA" id="ARBA00012513"/>
    </source>
</evidence>
<keyword evidence="13 19" id="KW-0472">Membrane</keyword>
<keyword evidence="5" id="KW-0723">Serine/threonine-protein kinase</keyword>
<comment type="catalytic activity">
    <reaction evidence="17">
        <text>L-seryl-[protein] + ATP = O-phospho-L-seryl-[protein] + ADP + H(+)</text>
        <dbReference type="Rhea" id="RHEA:17989"/>
        <dbReference type="Rhea" id="RHEA-COMP:9863"/>
        <dbReference type="Rhea" id="RHEA-COMP:11604"/>
        <dbReference type="ChEBI" id="CHEBI:15378"/>
        <dbReference type="ChEBI" id="CHEBI:29999"/>
        <dbReference type="ChEBI" id="CHEBI:30616"/>
        <dbReference type="ChEBI" id="CHEBI:83421"/>
        <dbReference type="ChEBI" id="CHEBI:456216"/>
        <dbReference type="EC" id="2.7.11.1"/>
    </reaction>
</comment>
<evidence type="ECO:0000256" key="17">
    <source>
        <dbReference type="ARBA" id="ARBA00048679"/>
    </source>
</evidence>
<dbReference type="Pfam" id="PF07714">
    <property type="entry name" value="PK_Tyr_Ser-Thr"/>
    <property type="match status" value="1"/>
</dbReference>
<evidence type="ECO:0000256" key="16">
    <source>
        <dbReference type="ARBA" id="ARBA00047899"/>
    </source>
</evidence>
<organism evidence="22 23">
    <name type="scientific">Ficus carica</name>
    <name type="common">Common fig</name>
    <dbReference type="NCBI Taxonomy" id="3494"/>
    <lineage>
        <taxon>Eukaryota</taxon>
        <taxon>Viridiplantae</taxon>
        <taxon>Streptophyta</taxon>
        <taxon>Embryophyta</taxon>
        <taxon>Tracheophyta</taxon>
        <taxon>Spermatophyta</taxon>
        <taxon>Magnoliopsida</taxon>
        <taxon>eudicotyledons</taxon>
        <taxon>Gunneridae</taxon>
        <taxon>Pentapetalae</taxon>
        <taxon>rosids</taxon>
        <taxon>fabids</taxon>
        <taxon>Rosales</taxon>
        <taxon>Moraceae</taxon>
        <taxon>Ficeae</taxon>
        <taxon>Ficus</taxon>
    </lineage>
</organism>
<dbReference type="FunFam" id="3.30.200.20:FF:000542">
    <property type="entry name" value="Receptor-like serine/threonine-protein kinase At4g25390"/>
    <property type="match status" value="1"/>
</dbReference>
<dbReference type="GO" id="GO:0005886">
    <property type="term" value="C:plasma membrane"/>
    <property type="evidence" value="ECO:0007669"/>
    <property type="project" value="UniProtKB-SubCell"/>
</dbReference>
<evidence type="ECO:0000256" key="12">
    <source>
        <dbReference type="ARBA" id="ARBA00022989"/>
    </source>
</evidence>
<reference evidence="22" key="1">
    <citation type="submission" date="2023-07" db="EMBL/GenBank/DDBJ databases">
        <title>draft genome sequence of fig (Ficus carica).</title>
        <authorList>
            <person name="Takahashi T."/>
            <person name="Nishimura K."/>
        </authorList>
    </citation>
    <scope>NUCLEOTIDE SEQUENCE</scope>
</reference>
<dbReference type="Gene3D" id="1.10.510.10">
    <property type="entry name" value="Transferase(Phosphotransferase) domain 1"/>
    <property type="match status" value="1"/>
</dbReference>
<keyword evidence="14" id="KW-0675">Receptor</keyword>
<feature type="chain" id="PRO_5041657059" description="non-specific serine/threonine protein kinase" evidence="20">
    <location>
        <begin position="27"/>
        <end position="628"/>
    </location>
</feature>
<sequence length="628" mass="68846">MGKFISFPSLLFIFFFILSIISSSSSSSSSSCPIDLSYVETFPWDTSLCREPVHKDCCQTLLSLFGIGTAQHLRDTLNFQLPDANSSSSCLSNFQDRLSAVSVNSSLVPQCFQNSTQFVADPKGCAGIITIQDWFEKAGPTTARLNDSCKGDVTGLTRCSSCLDAGLKATTQLLGIDPNGTKCFHFAVLYAAGIANELGPKDLSTASCMLALPLSVTETGKSSDNLSRKSILKILFGSLGAVIGVLLAVVLIITYRRRDKRRRQNAHHEEFVDSFRATVLPNSGAKWFRLSELERATNGFSQRNLIGQGAYGIVYKGTLSDGTLVAVKQVVNLDSQGDEEFCNEVEIISKIRHRNLLSLRGCCVTSDDTKGRRRYLVYDFMSNGSLSDNLSNSWRSNTNNGKTPLTWPQRKSIILDVAKGLAYLHYGVKPAIYHRDIKGTNILLDSEMKAKVADFGLAKQIGDEGQSHLTTRVAGTYGYLAPEYALYGQLTEKSDVYSFGIVILEIMSGKKALETTNPSVVLITDWAWTALKSGKVEEVFEESIRREGPKGVMERFVRVGILCSHVMVAFRPTISEALRMLEGDIDIPRLPDRPLPLSHESFSSSVGFNSFTSGSQTSRPSSSTRSAF</sequence>
<dbReference type="PROSITE" id="PS50011">
    <property type="entry name" value="PROTEIN_KINASE_DOM"/>
    <property type="match status" value="1"/>
</dbReference>
<dbReference type="InterPro" id="IPR017441">
    <property type="entry name" value="Protein_kinase_ATP_BS"/>
</dbReference>
<dbReference type="Gramene" id="FCD_00010284-RA">
    <property type="protein sequence ID" value="FCD_00010284-RA:cds"/>
    <property type="gene ID" value="FCD_00010284"/>
</dbReference>
<keyword evidence="11 18" id="KW-0067">ATP-binding</keyword>
<evidence type="ECO:0000313" key="23">
    <source>
        <dbReference type="Proteomes" id="UP001187192"/>
    </source>
</evidence>
<dbReference type="AlphaFoldDB" id="A0AA88D5V6"/>
<dbReference type="Pfam" id="PF19160">
    <property type="entry name" value="SPARK"/>
    <property type="match status" value="1"/>
</dbReference>
<keyword evidence="4" id="KW-1003">Cell membrane</keyword>
<evidence type="ECO:0000256" key="8">
    <source>
        <dbReference type="ARBA" id="ARBA00022729"/>
    </source>
</evidence>
<dbReference type="PROSITE" id="PS00108">
    <property type="entry name" value="PROTEIN_KINASE_ST"/>
    <property type="match status" value="1"/>
</dbReference>
<dbReference type="SMART" id="SM00220">
    <property type="entry name" value="S_TKc"/>
    <property type="match status" value="1"/>
</dbReference>
<evidence type="ECO:0000256" key="13">
    <source>
        <dbReference type="ARBA" id="ARBA00023136"/>
    </source>
</evidence>
<dbReference type="InterPro" id="IPR011009">
    <property type="entry name" value="Kinase-like_dom_sf"/>
</dbReference>
<dbReference type="SUPFAM" id="SSF56112">
    <property type="entry name" value="Protein kinase-like (PK-like)"/>
    <property type="match status" value="1"/>
</dbReference>
<dbReference type="PANTHER" id="PTHR47989:SF62">
    <property type="entry name" value="OS05G0423500 PROTEIN"/>
    <property type="match status" value="1"/>
</dbReference>
<evidence type="ECO:0000256" key="7">
    <source>
        <dbReference type="ARBA" id="ARBA00022692"/>
    </source>
</evidence>
<feature type="domain" description="Protein kinase" evidence="21">
    <location>
        <begin position="300"/>
        <end position="590"/>
    </location>
</feature>
<evidence type="ECO:0000256" key="1">
    <source>
        <dbReference type="ARBA" id="ARBA00004162"/>
    </source>
</evidence>
<dbReference type="FunFam" id="1.10.510.10:FF:000287">
    <property type="entry name" value="probable LRR receptor-like serine/threonine-protein kinase RKF3"/>
    <property type="match status" value="1"/>
</dbReference>
<dbReference type="InterPro" id="IPR000719">
    <property type="entry name" value="Prot_kinase_dom"/>
</dbReference>
<keyword evidence="9 18" id="KW-0547">Nucleotide-binding</keyword>
<evidence type="ECO:0000256" key="15">
    <source>
        <dbReference type="ARBA" id="ARBA00023180"/>
    </source>
</evidence>
<evidence type="ECO:0000256" key="20">
    <source>
        <dbReference type="SAM" id="SignalP"/>
    </source>
</evidence>
<proteinExistence type="predicted"/>
<evidence type="ECO:0000256" key="19">
    <source>
        <dbReference type="SAM" id="Phobius"/>
    </source>
</evidence>
<dbReference type="Gene3D" id="3.30.200.20">
    <property type="entry name" value="Phosphorylase Kinase, domain 1"/>
    <property type="match status" value="1"/>
</dbReference>
<dbReference type="GO" id="GO:0004674">
    <property type="term" value="F:protein serine/threonine kinase activity"/>
    <property type="evidence" value="ECO:0007669"/>
    <property type="project" value="UniProtKB-KW"/>
</dbReference>
<name>A0AA88D5V6_FICCA</name>
<evidence type="ECO:0000256" key="5">
    <source>
        <dbReference type="ARBA" id="ARBA00022527"/>
    </source>
</evidence>
<dbReference type="InterPro" id="IPR001245">
    <property type="entry name" value="Ser-Thr/Tyr_kinase_cat_dom"/>
</dbReference>
<gene>
    <name evidence="22" type="ORF">TIFTF001_014728</name>
</gene>
<comment type="caution">
    <text evidence="22">The sequence shown here is derived from an EMBL/GenBank/DDBJ whole genome shotgun (WGS) entry which is preliminary data.</text>
</comment>
<keyword evidence="15" id="KW-0325">Glycoprotein</keyword>
<keyword evidence="10" id="KW-0418">Kinase</keyword>
<evidence type="ECO:0000256" key="10">
    <source>
        <dbReference type="ARBA" id="ARBA00022777"/>
    </source>
</evidence>